<name>A0A2U3PCE0_9MYCO</name>
<dbReference type="PROSITE" id="PS50977">
    <property type="entry name" value="HTH_TETR_2"/>
    <property type="match status" value="1"/>
</dbReference>
<evidence type="ECO:0000259" key="5">
    <source>
        <dbReference type="PROSITE" id="PS50977"/>
    </source>
</evidence>
<evidence type="ECO:0000313" key="7">
    <source>
        <dbReference type="Proteomes" id="UP000240424"/>
    </source>
</evidence>
<dbReference type="STRING" id="1841861.GCA_900157365_01931"/>
<feature type="DNA-binding region" description="H-T-H motif" evidence="4">
    <location>
        <begin position="13"/>
        <end position="32"/>
    </location>
</feature>
<organism evidence="6 7">
    <name type="scientific">Mycobacterium numidiamassiliense</name>
    <dbReference type="NCBI Taxonomy" id="1841861"/>
    <lineage>
        <taxon>Bacteria</taxon>
        <taxon>Bacillati</taxon>
        <taxon>Actinomycetota</taxon>
        <taxon>Actinomycetes</taxon>
        <taxon>Mycobacteriales</taxon>
        <taxon>Mycobacteriaceae</taxon>
        <taxon>Mycobacterium</taxon>
    </lineage>
</organism>
<evidence type="ECO:0000256" key="1">
    <source>
        <dbReference type="ARBA" id="ARBA00023015"/>
    </source>
</evidence>
<dbReference type="Gene3D" id="1.10.10.60">
    <property type="entry name" value="Homeodomain-like"/>
    <property type="match status" value="1"/>
</dbReference>
<evidence type="ECO:0000313" key="6">
    <source>
        <dbReference type="EMBL" id="SPM41406.1"/>
    </source>
</evidence>
<proteinExistence type="predicted"/>
<protein>
    <submittedName>
        <fullName evidence="6">TetR family transcriptional regulator</fullName>
    </submittedName>
</protein>
<evidence type="ECO:0000256" key="2">
    <source>
        <dbReference type="ARBA" id="ARBA00023125"/>
    </source>
</evidence>
<dbReference type="PANTHER" id="PTHR30055">
    <property type="entry name" value="HTH-TYPE TRANSCRIPTIONAL REGULATOR RUTR"/>
    <property type="match status" value="1"/>
</dbReference>
<dbReference type="GO" id="GO:0000976">
    <property type="term" value="F:transcription cis-regulatory region binding"/>
    <property type="evidence" value="ECO:0007669"/>
    <property type="project" value="TreeGrafter"/>
</dbReference>
<reference evidence="6 7" key="1">
    <citation type="submission" date="2017-01" db="EMBL/GenBank/DDBJ databases">
        <authorList>
            <consortium name="Urmite Genomes"/>
        </authorList>
    </citation>
    <scope>NUCLEOTIDE SEQUENCE [LARGE SCALE GENOMIC DNA]</scope>
    <source>
        <strain evidence="6 7">AB215</strain>
    </source>
</reference>
<dbReference type="PANTHER" id="PTHR30055:SF238">
    <property type="entry name" value="MYCOFACTOCIN BIOSYNTHESIS TRANSCRIPTIONAL REGULATOR MFTR-RELATED"/>
    <property type="match status" value="1"/>
</dbReference>
<dbReference type="InterPro" id="IPR001647">
    <property type="entry name" value="HTH_TetR"/>
</dbReference>
<keyword evidence="3" id="KW-0804">Transcription</keyword>
<sequence>MGLFESQGYNETTIADIAAAAGVAPRTFFSYFASKDELLFDEAETRIGAAYAAIAERRSDDSVGEVLLRSLSDVIEAGHDFGGRHGELRARLIQTVPAIRGRALQLQVDAQREIARQLHDAYSDELDQITIGAVVGAFVGAVNGAVQAMYDTGAPADPETRSAVLRRAVEASLPSWATHPMSGAS</sequence>
<accession>A0A2U3PCE0</accession>
<evidence type="ECO:0000256" key="4">
    <source>
        <dbReference type="PROSITE-ProRule" id="PRU00335"/>
    </source>
</evidence>
<dbReference type="InterPro" id="IPR009057">
    <property type="entry name" value="Homeodomain-like_sf"/>
</dbReference>
<dbReference type="GO" id="GO:0003700">
    <property type="term" value="F:DNA-binding transcription factor activity"/>
    <property type="evidence" value="ECO:0007669"/>
    <property type="project" value="TreeGrafter"/>
</dbReference>
<feature type="domain" description="HTH tetR-type" evidence="5">
    <location>
        <begin position="1"/>
        <end position="50"/>
    </location>
</feature>
<evidence type="ECO:0000256" key="3">
    <source>
        <dbReference type="ARBA" id="ARBA00023163"/>
    </source>
</evidence>
<dbReference type="AlphaFoldDB" id="A0A2U3PCE0"/>
<dbReference type="Pfam" id="PF00440">
    <property type="entry name" value="TetR_N"/>
    <property type="match status" value="1"/>
</dbReference>
<gene>
    <name evidence="6" type="ORF">MNAB215_3611</name>
</gene>
<dbReference type="SUPFAM" id="SSF46689">
    <property type="entry name" value="Homeodomain-like"/>
    <property type="match status" value="1"/>
</dbReference>
<dbReference type="PROSITE" id="PS01081">
    <property type="entry name" value="HTH_TETR_1"/>
    <property type="match status" value="1"/>
</dbReference>
<dbReference type="Proteomes" id="UP000240424">
    <property type="component" value="Unassembled WGS sequence"/>
</dbReference>
<dbReference type="InterPro" id="IPR023772">
    <property type="entry name" value="DNA-bd_HTH_TetR-type_CS"/>
</dbReference>
<keyword evidence="1" id="KW-0805">Transcription regulation</keyword>
<keyword evidence="2 4" id="KW-0238">DNA-binding</keyword>
<dbReference type="InterPro" id="IPR050109">
    <property type="entry name" value="HTH-type_TetR-like_transc_reg"/>
</dbReference>
<dbReference type="EMBL" id="FUEZ01000004">
    <property type="protein sequence ID" value="SPM41406.1"/>
    <property type="molecule type" value="Genomic_DNA"/>
</dbReference>
<keyword evidence="7" id="KW-1185">Reference proteome</keyword>
<dbReference type="Gene3D" id="1.10.357.10">
    <property type="entry name" value="Tetracycline Repressor, domain 2"/>
    <property type="match status" value="1"/>
</dbReference>